<name>A0A147GPU9_9BURK</name>
<keyword evidence="5" id="KW-1185">Reference proteome</keyword>
<dbReference type="PANTHER" id="PTHR43395:SF10">
    <property type="entry name" value="CHEMOTAXIS PROTEIN CHEA"/>
    <property type="match status" value="1"/>
</dbReference>
<accession>A0A147GPU9</accession>
<dbReference type="RefSeq" id="WP_193758154.1">
    <property type="nucleotide sequence ID" value="NZ_LDSL01000130.1"/>
</dbReference>
<sequence length="130" mass="13686">MDLDLSEFVALFVEEAREHLSALEGELLSIDIAAPGAEALNAVFRAAHSIKGGAATFGLNDVIGLAHVMESLLDQMRRGERPLNQQAVDVLLQAADVLRDQIDATQGGAAVDADRVAAMHAQLTALQAGD</sequence>
<comment type="caution">
    <text evidence="4">The sequence shown here is derived from an EMBL/GenBank/DDBJ whole genome shotgun (WGS) entry which is preliminary data.</text>
</comment>
<dbReference type="AlphaFoldDB" id="A0A147GPU9"/>
<dbReference type="Proteomes" id="UP000072741">
    <property type="component" value="Unassembled WGS sequence"/>
</dbReference>
<dbReference type="GO" id="GO:0000160">
    <property type="term" value="P:phosphorelay signal transduction system"/>
    <property type="evidence" value="ECO:0007669"/>
    <property type="project" value="UniProtKB-KW"/>
</dbReference>
<protein>
    <recommendedName>
        <fullName evidence="3">HPt domain-containing protein</fullName>
    </recommendedName>
</protein>
<dbReference type="InterPro" id="IPR008207">
    <property type="entry name" value="Sig_transdc_His_kin_Hpt_dom"/>
</dbReference>
<dbReference type="GO" id="GO:0004672">
    <property type="term" value="F:protein kinase activity"/>
    <property type="evidence" value="ECO:0007669"/>
    <property type="project" value="UniProtKB-ARBA"/>
</dbReference>
<keyword evidence="1" id="KW-0902">Two-component regulatory system</keyword>
<evidence type="ECO:0000313" key="5">
    <source>
        <dbReference type="Proteomes" id="UP000072741"/>
    </source>
</evidence>
<dbReference type="InterPro" id="IPR036641">
    <property type="entry name" value="HPT_dom_sf"/>
</dbReference>
<reference evidence="4 5" key="1">
    <citation type="journal article" date="2016" name="Front. Microbiol.">
        <title>Genomic Resource of Rice Seed Associated Bacteria.</title>
        <authorList>
            <person name="Midha S."/>
            <person name="Bansal K."/>
            <person name="Sharma S."/>
            <person name="Kumar N."/>
            <person name="Patil P.P."/>
            <person name="Chaudhry V."/>
            <person name="Patil P.B."/>
        </authorList>
    </citation>
    <scope>NUCLEOTIDE SEQUENCE [LARGE SCALE GENOMIC DNA]</scope>
    <source>
        <strain evidence="4 5">NS331</strain>
    </source>
</reference>
<dbReference type="PROSITE" id="PS50894">
    <property type="entry name" value="HPT"/>
    <property type="match status" value="1"/>
</dbReference>
<dbReference type="Gene3D" id="1.20.120.160">
    <property type="entry name" value="HPT domain"/>
    <property type="match status" value="1"/>
</dbReference>
<dbReference type="CDD" id="cd00088">
    <property type="entry name" value="HPT"/>
    <property type="match status" value="1"/>
</dbReference>
<feature type="modified residue" description="Phosphohistidine" evidence="2">
    <location>
        <position position="48"/>
    </location>
</feature>
<organism evidence="4 5">
    <name type="scientific">Pseudacidovorax intermedius</name>
    <dbReference type="NCBI Taxonomy" id="433924"/>
    <lineage>
        <taxon>Bacteria</taxon>
        <taxon>Pseudomonadati</taxon>
        <taxon>Pseudomonadota</taxon>
        <taxon>Betaproteobacteria</taxon>
        <taxon>Burkholderiales</taxon>
        <taxon>Comamonadaceae</taxon>
        <taxon>Pseudacidovorax</taxon>
    </lineage>
</organism>
<feature type="domain" description="HPt" evidence="3">
    <location>
        <begin position="1"/>
        <end position="105"/>
    </location>
</feature>
<evidence type="ECO:0000259" key="3">
    <source>
        <dbReference type="PROSITE" id="PS50894"/>
    </source>
</evidence>
<proteinExistence type="predicted"/>
<dbReference type="InterPro" id="IPR051315">
    <property type="entry name" value="Bact_Chemotaxis_CheA"/>
</dbReference>
<evidence type="ECO:0000256" key="1">
    <source>
        <dbReference type="ARBA" id="ARBA00023012"/>
    </source>
</evidence>
<dbReference type="EMBL" id="LDSL01000130">
    <property type="protein sequence ID" value="KTT16097.1"/>
    <property type="molecule type" value="Genomic_DNA"/>
</dbReference>
<dbReference type="Pfam" id="PF01627">
    <property type="entry name" value="Hpt"/>
    <property type="match status" value="1"/>
</dbReference>
<feature type="non-terminal residue" evidence="4">
    <location>
        <position position="130"/>
    </location>
</feature>
<keyword evidence="2" id="KW-0597">Phosphoprotein</keyword>
<evidence type="ECO:0000313" key="4">
    <source>
        <dbReference type="EMBL" id="KTT16097.1"/>
    </source>
</evidence>
<dbReference type="SMART" id="SM00073">
    <property type="entry name" value="HPT"/>
    <property type="match status" value="1"/>
</dbReference>
<evidence type="ECO:0000256" key="2">
    <source>
        <dbReference type="PROSITE-ProRule" id="PRU00110"/>
    </source>
</evidence>
<dbReference type="SUPFAM" id="SSF47226">
    <property type="entry name" value="Histidine-containing phosphotransfer domain, HPT domain"/>
    <property type="match status" value="1"/>
</dbReference>
<dbReference type="PANTHER" id="PTHR43395">
    <property type="entry name" value="SENSOR HISTIDINE KINASE CHEA"/>
    <property type="match status" value="1"/>
</dbReference>
<gene>
    <name evidence="4" type="ORF">NS331_19060</name>
</gene>